<dbReference type="AlphaFoldDB" id="A0A0G2HYZ0"/>
<dbReference type="InterPro" id="IPR036282">
    <property type="entry name" value="Glutathione-S-Trfase_C_sf"/>
</dbReference>
<dbReference type="Gene3D" id="3.40.30.10">
    <property type="entry name" value="Glutaredoxin"/>
    <property type="match status" value="1"/>
</dbReference>
<evidence type="ECO:0000313" key="3">
    <source>
        <dbReference type="Proteomes" id="UP000034680"/>
    </source>
</evidence>
<dbReference type="SUPFAM" id="SSF47616">
    <property type="entry name" value="GST C-terminal domain-like"/>
    <property type="match status" value="1"/>
</dbReference>
<dbReference type="OrthoDB" id="412788at2759"/>
<dbReference type="InterPro" id="IPR004045">
    <property type="entry name" value="Glutathione_S-Trfase_N"/>
</dbReference>
<dbReference type="EMBL" id="LCUC01000007">
    <property type="protein sequence ID" value="KKY39853.1"/>
    <property type="molecule type" value="Genomic_DNA"/>
</dbReference>
<organism evidence="2 3">
    <name type="scientific">Diaporthe ampelina</name>
    <dbReference type="NCBI Taxonomy" id="1214573"/>
    <lineage>
        <taxon>Eukaryota</taxon>
        <taxon>Fungi</taxon>
        <taxon>Dikarya</taxon>
        <taxon>Ascomycota</taxon>
        <taxon>Pezizomycotina</taxon>
        <taxon>Sordariomycetes</taxon>
        <taxon>Sordariomycetidae</taxon>
        <taxon>Diaporthales</taxon>
        <taxon>Diaporthaceae</taxon>
        <taxon>Diaporthe</taxon>
    </lineage>
</organism>
<evidence type="ECO:0000313" key="2">
    <source>
        <dbReference type="EMBL" id="KKY39853.1"/>
    </source>
</evidence>
<proteinExistence type="predicted"/>
<reference evidence="2 3" key="2">
    <citation type="submission" date="2015-05" db="EMBL/GenBank/DDBJ databases">
        <authorList>
            <person name="Morales-Cruz A."/>
            <person name="Amrine K.C."/>
            <person name="Cantu D."/>
        </authorList>
    </citation>
    <scope>NUCLEOTIDE SEQUENCE [LARGE SCALE GENOMIC DNA]</scope>
    <source>
        <strain evidence="2">DA912</strain>
    </source>
</reference>
<accession>A0A0G2HYZ0</accession>
<name>A0A0G2HYZ0_9PEZI</name>
<feature type="domain" description="GST N-terminal" evidence="1">
    <location>
        <begin position="16"/>
        <end position="67"/>
    </location>
</feature>
<dbReference type="SUPFAM" id="SSF52833">
    <property type="entry name" value="Thioredoxin-like"/>
    <property type="match status" value="1"/>
</dbReference>
<dbReference type="Proteomes" id="UP000034680">
    <property type="component" value="Unassembled WGS sequence"/>
</dbReference>
<gene>
    <name evidence="2" type="ORF">UCDDA912_g00169</name>
</gene>
<keyword evidence="3" id="KW-1185">Reference proteome</keyword>
<comment type="caution">
    <text evidence="2">The sequence shown here is derived from an EMBL/GenBank/DDBJ whole genome shotgun (WGS) entry which is preliminary data.</text>
</comment>
<evidence type="ECO:0000259" key="1">
    <source>
        <dbReference type="Pfam" id="PF13417"/>
    </source>
</evidence>
<protein>
    <submittedName>
        <fullName evidence="2">Putative thioredoxin-like protein</fullName>
    </submittedName>
</protein>
<dbReference type="CDD" id="cd00570">
    <property type="entry name" value="GST_N_family"/>
    <property type="match status" value="1"/>
</dbReference>
<dbReference type="InterPro" id="IPR036249">
    <property type="entry name" value="Thioredoxin-like_sf"/>
</dbReference>
<dbReference type="Pfam" id="PF13417">
    <property type="entry name" value="GST_N_3"/>
    <property type="match status" value="1"/>
</dbReference>
<reference evidence="2 3" key="1">
    <citation type="submission" date="2015-05" db="EMBL/GenBank/DDBJ databases">
        <title>Distinctive expansion of gene families associated with plant cell wall degradation and secondary metabolism in the genomes of grapevine trunk pathogens.</title>
        <authorList>
            <person name="Lawrence D.P."/>
            <person name="Travadon R."/>
            <person name="Rolshausen P.E."/>
            <person name="Baumgartner K."/>
        </authorList>
    </citation>
    <scope>NUCLEOTIDE SEQUENCE [LARGE SCALE GENOMIC DNA]</scope>
    <source>
        <strain evidence="2">DA912</strain>
    </source>
</reference>
<sequence length="255" mass="28600">MLLADPTTAGVQLENKLVDHHRDENLAEGYLLKVNPKGQVPALTGPKLSAPLTDSVDISYWLCAQYPKLIPPEHQPIISNMFTKLHDIHIFALSARRESVPPEWQTSGIPPTAVDALLAKPDPEISPEYRRALEGKREFHEKTKAAALRPDQVQLAESEARKYFSELLEMYEAQGGDSLWLFGPNAGPTLLDAHTVPFIARLLDEKVNRHDLVPSKLQDYATRVMKLPEWDAVTHGRPTVWDASLGPVRELDPLW</sequence>